<dbReference type="AlphaFoldDB" id="A0AAN7ZXP3"/>
<accession>A0AAN7ZXP3</accession>
<feature type="compositionally biased region" description="Basic and acidic residues" evidence="2">
    <location>
        <begin position="634"/>
        <end position="651"/>
    </location>
</feature>
<feature type="region of interest" description="Disordered" evidence="2">
    <location>
        <begin position="619"/>
        <end position="665"/>
    </location>
</feature>
<dbReference type="SUPFAM" id="SSF52113">
    <property type="entry name" value="BRCT domain"/>
    <property type="match status" value="2"/>
</dbReference>
<comment type="caution">
    <text evidence="4">The sequence shown here is derived from an EMBL/GenBank/DDBJ whole genome shotgun (WGS) entry which is preliminary data.</text>
</comment>
<reference evidence="5" key="1">
    <citation type="submission" date="2023-07" db="EMBL/GenBank/DDBJ databases">
        <title>A draft genome of Kazachstania heterogenica Y-27499.</title>
        <authorList>
            <person name="Donic C."/>
            <person name="Kralova J.S."/>
            <person name="Fidel L."/>
            <person name="Ben-Dor S."/>
            <person name="Jung S."/>
        </authorList>
    </citation>
    <scope>NUCLEOTIDE SEQUENCE [LARGE SCALE GENOMIC DNA]</scope>
    <source>
        <strain evidence="5">Y27499</strain>
    </source>
</reference>
<dbReference type="InterPro" id="IPR001357">
    <property type="entry name" value="BRCT_dom"/>
</dbReference>
<evidence type="ECO:0000313" key="4">
    <source>
        <dbReference type="EMBL" id="KAK5779506.1"/>
    </source>
</evidence>
<dbReference type="Gene3D" id="3.40.50.10190">
    <property type="entry name" value="BRCT domain"/>
    <property type="match status" value="3"/>
</dbReference>
<dbReference type="Pfam" id="PF00533">
    <property type="entry name" value="BRCT"/>
    <property type="match status" value="1"/>
</dbReference>
<feature type="compositionally biased region" description="Polar residues" evidence="2">
    <location>
        <begin position="654"/>
        <end position="665"/>
    </location>
</feature>
<dbReference type="PANTHER" id="PTHR13561">
    <property type="entry name" value="DNA REPLICATION REGULATOR DPB11-RELATED"/>
    <property type="match status" value="1"/>
</dbReference>
<dbReference type="GO" id="GO:0033314">
    <property type="term" value="P:mitotic DNA replication checkpoint signaling"/>
    <property type="evidence" value="ECO:0007669"/>
    <property type="project" value="TreeGrafter"/>
</dbReference>
<dbReference type="GO" id="GO:0006270">
    <property type="term" value="P:DNA replication initiation"/>
    <property type="evidence" value="ECO:0007669"/>
    <property type="project" value="TreeGrafter"/>
</dbReference>
<keyword evidence="5" id="KW-1185">Reference proteome</keyword>
<evidence type="ECO:0000259" key="3">
    <source>
        <dbReference type="PROSITE" id="PS50172"/>
    </source>
</evidence>
<name>A0AAN7ZXP3_9SACH</name>
<dbReference type="InterPro" id="IPR036420">
    <property type="entry name" value="BRCT_dom_sf"/>
</dbReference>
<dbReference type="SMART" id="SM00292">
    <property type="entry name" value="BRCT"/>
    <property type="match status" value="2"/>
</dbReference>
<feature type="domain" description="BRCT" evidence="3">
    <location>
        <begin position="3"/>
        <end position="75"/>
    </location>
</feature>
<dbReference type="PROSITE" id="PS50172">
    <property type="entry name" value="BRCT"/>
    <property type="match status" value="2"/>
</dbReference>
<keyword evidence="1" id="KW-0677">Repeat</keyword>
<protein>
    <recommendedName>
        <fullName evidence="3">BRCT domain-containing protein</fullName>
    </recommendedName>
</protein>
<dbReference type="Proteomes" id="UP001306508">
    <property type="component" value="Unassembled WGS sequence"/>
</dbReference>
<feature type="domain" description="BRCT" evidence="3">
    <location>
        <begin position="116"/>
        <end position="216"/>
    </location>
</feature>
<proteinExistence type="predicted"/>
<evidence type="ECO:0000256" key="1">
    <source>
        <dbReference type="ARBA" id="ARBA00022737"/>
    </source>
</evidence>
<dbReference type="PANTHER" id="PTHR13561:SF20">
    <property type="entry name" value="DNA TOPOISOMERASE 2-BINDING PROTEIN 1"/>
    <property type="match status" value="1"/>
</dbReference>
<gene>
    <name evidence="4" type="ORF">RI543_003397</name>
</gene>
<feature type="compositionally biased region" description="Polar residues" evidence="2">
    <location>
        <begin position="619"/>
        <end position="633"/>
    </location>
</feature>
<evidence type="ECO:0000313" key="5">
    <source>
        <dbReference type="Proteomes" id="UP001306508"/>
    </source>
</evidence>
<sequence>MSSSKAPFKGILFSISGIYDQKRKDICKYVVKLGGTITDELLKVTQVLIIGDDLIRTNKYRYCVRHRPDIIFIDWKIILELYELWKRGEDITHNYRFKNRESDPQSRMLYLLKKDYSDLPFSKFYIFIGRIPSKKHTIENLENICNKLGCKHIDSKTLDTTILTKRDQYNIIFISGESNSTRQRAATRFNIPIIHYKWLLDCQKRNAILEYDPYYLIENVQDKLYDDIGIDSCDCWDTLEKTNQITIPDKEIQSQSTQTDLLLSKYKPRGGKLWNKVMSNSVTDDYRNKEQGQLLVSAKNENIEHHLSTKRNNSNVNSSRSIYDNKLESENKSKAMQEESHTNPDYLIVPSNIPLETLDLHQNSTSNIYIVTEFFIERCLHYKLLINPPDTWSKPFYFTDSFHLIPNPKILHKSEEDHLSLTVAITGFQGVELLHLTKILAILENKGVKYTEYVNKNIDLLLLNLSALTSINEDYVLWTNNYKDLFQLNKKYLKNDTDSQAAVFRNSLKRKLGFVKHVGTIPVATPAFIMEIFRKTSHFMYNPDYSNNFIRINDTNWCIFCPKNDSNSYEISIKKGIITSPEKDISNPIREVKRKRPNLSESRSYKICKTIFNDMNSPSKLSDLHSPSNSIKNNFKESTKEAMSKFREPRKLSYGNSKSSLSNESHVLQLDNVPDLSRSSSNLDSNAKVTDFSIKRSRIDNGVVNKIERSSSWGAMLSSSQHNPSKEENSDTSFSVSDKEESQIGTTQVVYGIGDGNHKKKNTDIQRRPLTRNQVKRLEL</sequence>
<dbReference type="EMBL" id="JAWIZZ010000047">
    <property type="protein sequence ID" value="KAK5779506.1"/>
    <property type="molecule type" value="Genomic_DNA"/>
</dbReference>
<evidence type="ECO:0000256" key="2">
    <source>
        <dbReference type="SAM" id="MobiDB-lite"/>
    </source>
</evidence>
<organism evidence="4 5">
    <name type="scientific">Arxiozyma heterogenica</name>
    <dbReference type="NCBI Taxonomy" id="278026"/>
    <lineage>
        <taxon>Eukaryota</taxon>
        <taxon>Fungi</taxon>
        <taxon>Dikarya</taxon>
        <taxon>Ascomycota</taxon>
        <taxon>Saccharomycotina</taxon>
        <taxon>Saccharomycetes</taxon>
        <taxon>Saccharomycetales</taxon>
        <taxon>Saccharomycetaceae</taxon>
        <taxon>Arxiozyma</taxon>
    </lineage>
</organism>
<feature type="region of interest" description="Disordered" evidence="2">
    <location>
        <begin position="715"/>
        <end position="743"/>
    </location>
</feature>
<dbReference type="GO" id="GO:0007095">
    <property type="term" value="P:mitotic G2 DNA damage checkpoint signaling"/>
    <property type="evidence" value="ECO:0007669"/>
    <property type="project" value="TreeGrafter"/>
</dbReference>